<feature type="domain" description="FAD-binding FR-type" evidence="1">
    <location>
        <begin position="1"/>
        <end position="106"/>
    </location>
</feature>
<dbReference type="InterPro" id="IPR008333">
    <property type="entry name" value="Cbr1-like_FAD-bd_dom"/>
</dbReference>
<reference evidence="2 3" key="1">
    <citation type="submission" date="2018-05" db="EMBL/GenBank/DDBJ databases">
        <title>Acuticoccus sediminis sp. nov., isolated from deep-sea sediment of Indian Ocean.</title>
        <authorList>
            <person name="Liu X."/>
            <person name="Lai Q."/>
            <person name="Du Y."/>
            <person name="Sun F."/>
            <person name="Zhang X."/>
            <person name="Wang S."/>
            <person name="Shao Z."/>
        </authorList>
    </citation>
    <scope>NUCLEOTIDE SEQUENCE [LARGE SCALE GENOMIC DNA]</scope>
    <source>
        <strain evidence="2 3">PTG4-2</strain>
    </source>
</reference>
<dbReference type="PRINTS" id="PR00410">
    <property type="entry name" value="PHEHYDRXLASE"/>
</dbReference>
<dbReference type="InterPro" id="IPR050415">
    <property type="entry name" value="MRET"/>
</dbReference>
<gene>
    <name evidence="2" type="ORF">DLJ53_25055</name>
</gene>
<dbReference type="InterPro" id="IPR001433">
    <property type="entry name" value="OxRdtase_FAD/NAD-bd"/>
</dbReference>
<keyword evidence="3" id="KW-1185">Reference proteome</keyword>
<dbReference type="OrthoDB" id="9792185at2"/>
<dbReference type="Pfam" id="PF00175">
    <property type="entry name" value="NAD_binding_1"/>
    <property type="match status" value="1"/>
</dbReference>
<dbReference type="Pfam" id="PF00970">
    <property type="entry name" value="FAD_binding_6"/>
    <property type="match status" value="1"/>
</dbReference>
<sequence>MLYTLTLQRITPVTPDTVHLVFDRPAGYDFLPGQANHWGLDIPGFRDAGKPFTITSLPDQDRLEFVIKIYNTAEHPDHDGVTERIGRLKPGDKVFVDGPSGDIRDRGPGVFVAGGAGVTPFIPILLQRQRAGEVGGSTLIFSNKCEADIILRDTWESMDGLRSIFVTTEEDGPLHRDEIDAGFIDEMVGFDNRFYVCGPPPMMRAVIADLRAYGVPEEQIVVESKWLEG</sequence>
<proteinExistence type="predicted"/>
<name>A0A8B2NTI9_9HYPH</name>
<dbReference type="SUPFAM" id="SSF63380">
    <property type="entry name" value="Riboflavin synthase domain-like"/>
    <property type="match status" value="1"/>
</dbReference>
<dbReference type="GO" id="GO:0016491">
    <property type="term" value="F:oxidoreductase activity"/>
    <property type="evidence" value="ECO:0007669"/>
    <property type="project" value="InterPro"/>
</dbReference>
<accession>A0A8B2NTI9</accession>
<dbReference type="AlphaFoldDB" id="A0A8B2NTI9"/>
<dbReference type="PROSITE" id="PS51384">
    <property type="entry name" value="FAD_FR"/>
    <property type="match status" value="1"/>
</dbReference>
<dbReference type="PANTHER" id="PTHR47354:SF5">
    <property type="entry name" value="PROTEIN RFBI"/>
    <property type="match status" value="1"/>
</dbReference>
<dbReference type="InterPro" id="IPR039261">
    <property type="entry name" value="FNR_nucleotide-bd"/>
</dbReference>
<dbReference type="InterPro" id="IPR017938">
    <property type="entry name" value="Riboflavin_synthase-like_b-brl"/>
</dbReference>
<evidence type="ECO:0000259" key="1">
    <source>
        <dbReference type="PROSITE" id="PS51384"/>
    </source>
</evidence>
<protein>
    <submittedName>
        <fullName evidence="2">Flavodoxin reductase</fullName>
    </submittedName>
</protein>
<evidence type="ECO:0000313" key="2">
    <source>
        <dbReference type="EMBL" id="RAH98903.1"/>
    </source>
</evidence>
<evidence type="ECO:0000313" key="3">
    <source>
        <dbReference type="Proteomes" id="UP000249590"/>
    </source>
</evidence>
<dbReference type="Gene3D" id="3.40.50.80">
    <property type="entry name" value="Nucleotide-binding domain of ferredoxin-NADP reductase (FNR) module"/>
    <property type="match status" value="1"/>
</dbReference>
<organism evidence="2 3">
    <name type="scientific">Acuticoccus sediminis</name>
    <dbReference type="NCBI Taxonomy" id="2184697"/>
    <lineage>
        <taxon>Bacteria</taxon>
        <taxon>Pseudomonadati</taxon>
        <taxon>Pseudomonadota</taxon>
        <taxon>Alphaproteobacteria</taxon>
        <taxon>Hyphomicrobiales</taxon>
        <taxon>Amorphaceae</taxon>
        <taxon>Acuticoccus</taxon>
    </lineage>
</organism>
<comment type="caution">
    <text evidence="2">The sequence shown here is derived from an EMBL/GenBank/DDBJ whole genome shotgun (WGS) entry which is preliminary data.</text>
</comment>
<dbReference type="PANTHER" id="PTHR47354">
    <property type="entry name" value="NADH OXIDOREDUCTASE HCR"/>
    <property type="match status" value="1"/>
</dbReference>
<dbReference type="Gene3D" id="2.40.30.10">
    <property type="entry name" value="Translation factors"/>
    <property type="match status" value="1"/>
</dbReference>
<dbReference type="SUPFAM" id="SSF52343">
    <property type="entry name" value="Ferredoxin reductase-like, C-terminal NADP-linked domain"/>
    <property type="match status" value="1"/>
</dbReference>
<dbReference type="EMBL" id="QHHQ01000006">
    <property type="protein sequence ID" value="RAH98903.1"/>
    <property type="molecule type" value="Genomic_DNA"/>
</dbReference>
<dbReference type="Proteomes" id="UP000249590">
    <property type="component" value="Unassembled WGS sequence"/>
</dbReference>
<dbReference type="InterPro" id="IPR017927">
    <property type="entry name" value="FAD-bd_FR_type"/>
</dbReference>